<dbReference type="Proteomes" id="UP000661607">
    <property type="component" value="Unassembled WGS sequence"/>
</dbReference>
<evidence type="ECO:0000259" key="1">
    <source>
        <dbReference type="Pfam" id="PF00561"/>
    </source>
</evidence>
<sequence length="260" mass="27088">MPTVTVADADVHFSLTGSGPGLIMLHGTQAGAEASWGHVVGSFGDSRTVITPDLSGSGRTTDGGAPLSVEGLTDQVVAVARVAAPGPVDLVGASLGAVVAAATAAHHPELIRSLVLIAGWAHGDDVRHRLNFGLWRDLARADFDLFSRFGMLQGFTPGYLSALSDEGLNAVLAANLPAPGLARQIALDLQADIRELLPKISARTLVIGLTRDQIVPVERSRELQAAIPGSTYAEVDSGHFAIFEKTAEMVGLIRSFLLTG</sequence>
<dbReference type="Pfam" id="PF00561">
    <property type="entry name" value="Abhydrolase_1"/>
    <property type="match status" value="1"/>
</dbReference>
<dbReference type="InterPro" id="IPR050266">
    <property type="entry name" value="AB_hydrolase_sf"/>
</dbReference>
<dbReference type="RefSeq" id="WP_192775586.1">
    <property type="nucleotide sequence ID" value="NZ_BAAASY010000007.1"/>
</dbReference>
<name>A0ABR9KG52_9ACTN</name>
<organism evidence="2 3">
    <name type="scientific">Nonomuraea africana</name>
    <dbReference type="NCBI Taxonomy" id="46171"/>
    <lineage>
        <taxon>Bacteria</taxon>
        <taxon>Bacillati</taxon>
        <taxon>Actinomycetota</taxon>
        <taxon>Actinomycetes</taxon>
        <taxon>Streptosporangiales</taxon>
        <taxon>Streptosporangiaceae</taxon>
        <taxon>Nonomuraea</taxon>
    </lineage>
</organism>
<protein>
    <submittedName>
        <fullName evidence="2">Pimeloyl-ACP methyl ester carboxylesterase</fullName>
    </submittedName>
</protein>
<feature type="domain" description="AB hydrolase-1" evidence="1">
    <location>
        <begin position="22"/>
        <end position="245"/>
    </location>
</feature>
<dbReference type="Gene3D" id="3.40.50.1820">
    <property type="entry name" value="alpha/beta hydrolase"/>
    <property type="match status" value="1"/>
</dbReference>
<dbReference type="InterPro" id="IPR029058">
    <property type="entry name" value="AB_hydrolase_fold"/>
</dbReference>
<dbReference type="PRINTS" id="PR00111">
    <property type="entry name" value="ABHYDROLASE"/>
</dbReference>
<comment type="caution">
    <text evidence="2">The sequence shown here is derived from an EMBL/GenBank/DDBJ whole genome shotgun (WGS) entry which is preliminary data.</text>
</comment>
<dbReference type="PANTHER" id="PTHR43798">
    <property type="entry name" value="MONOACYLGLYCEROL LIPASE"/>
    <property type="match status" value="1"/>
</dbReference>
<proteinExistence type="predicted"/>
<accession>A0ABR9KG52</accession>
<dbReference type="PANTHER" id="PTHR43798:SF33">
    <property type="entry name" value="HYDROLASE, PUTATIVE (AFU_ORTHOLOGUE AFUA_2G14860)-RELATED"/>
    <property type="match status" value="1"/>
</dbReference>
<gene>
    <name evidence="2" type="ORF">H4W81_003296</name>
</gene>
<keyword evidence="3" id="KW-1185">Reference proteome</keyword>
<dbReference type="EMBL" id="JADBEF010000001">
    <property type="protein sequence ID" value="MBE1560517.1"/>
    <property type="molecule type" value="Genomic_DNA"/>
</dbReference>
<evidence type="ECO:0000313" key="2">
    <source>
        <dbReference type="EMBL" id="MBE1560517.1"/>
    </source>
</evidence>
<reference evidence="2 3" key="1">
    <citation type="submission" date="2020-10" db="EMBL/GenBank/DDBJ databases">
        <title>Sequencing the genomes of 1000 actinobacteria strains.</title>
        <authorList>
            <person name="Klenk H.-P."/>
        </authorList>
    </citation>
    <scope>NUCLEOTIDE SEQUENCE [LARGE SCALE GENOMIC DNA]</scope>
    <source>
        <strain evidence="2 3">DSM 43748</strain>
    </source>
</reference>
<evidence type="ECO:0000313" key="3">
    <source>
        <dbReference type="Proteomes" id="UP000661607"/>
    </source>
</evidence>
<dbReference type="SUPFAM" id="SSF53474">
    <property type="entry name" value="alpha/beta-Hydrolases"/>
    <property type="match status" value="1"/>
</dbReference>
<dbReference type="InterPro" id="IPR000073">
    <property type="entry name" value="AB_hydrolase_1"/>
</dbReference>